<name>A0A9P7EWS4_9AGAM</name>
<evidence type="ECO:0000313" key="2">
    <source>
        <dbReference type="EMBL" id="KAG2095667.1"/>
    </source>
</evidence>
<proteinExistence type="predicted"/>
<evidence type="ECO:0000256" key="1">
    <source>
        <dbReference type="SAM" id="MobiDB-lite"/>
    </source>
</evidence>
<feature type="region of interest" description="Disordered" evidence="1">
    <location>
        <begin position="93"/>
        <end position="116"/>
    </location>
</feature>
<dbReference type="RefSeq" id="XP_041287924.1">
    <property type="nucleotide sequence ID" value="XM_041434157.1"/>
</dbReference>
<dbReference type="AlphaFoldDB" id="A0A9P7EWS4"/>
<reference evidence="2" key="1">
    <citation type="journal article" date="2020" name="New Phytol.">
        <title>Comparative genomics reveals dynamic genome evolution in host specialist ectomycorrhizal fungi.</title>
        <authorList>
            <person name="Lofgren L.A."/>
            <person name="Nguyen N.H."/>
            <person name="Vilgalys R."/>
            <person name="Ruytinx J."/>
            <person name="Liao H.L."/>
            <person name="Branco S."/>
            <person name="Kuo A."/>
            <person name="LaButti K."/>
            <person name="Lipzen A."/>
            <person name="Andreopoulos W."/>
            <person name="Pangilinan J."/>
            <person name="Riley R."/>
            <person name="Hundley H."/>
            <person name="Na H."/>
            <person name="Barry K."/>
            <person name="Grigoriev I.V."/>
            <person name="Stajich J.E."/>
            <person name="Kennedy P.G."/>
        </authorList>
    </citation>
    <scope>NUCLEOTIDE SEQUENCE</scope>
    <source>
        <strain evidence="2">FC423</strain>
    </source>
</reference>
<gene>
    <name evidence="2" type="ORF">F5147DRAFT_656781</name>
</gene>
<dbReference type="OrthoDB" id="2755811at2759"/>
<dbReference type="EMBL" id="JABBWM010000073">
    <property type="protein sequence ID" value="KAG2095667.1"/>
    <property type="molecule type" value="Genomic_DNA"/>
</dbReference>
<dbReference type="Proteomes" id="UP000823399">
    <property type="component" value="Unassembled WGS sequence"/>
</dbReference>
<comment type="caution">
    <text evidence="2">The sequence shown here is derived from an EMBL/GenBank/DDBJ whole genome shotgun (WGS) entry which is preliminary data.</text>
</comment>
<evidence type="ECO:0000313" key="3">
    <source>
        <dbReference type="Proteomes" id="UP000823399"/>
    </source>
</evidence>
<organism evidence="2 3">
    <name type="scientific">Suillus discolor</name>
    <dbReference type="NCBI Taxonomy" id="1912936"/>
    <lineage>
        <taxon>Eukaryota</taxon>
        <taxon>Fungi</taxon>
        <taxon>Dikarya</taxon>
        <taxon>Basidiomycota</taxon>
        <taxon>Agaricomycotina</taxon>
        <taxon>Agaricomycetes</taxon>
        <taxon>Agaricomycetidae</taxon>
        <taxon>Boletales</taxon>
        <taxon>Suillineae</taxon>
        <taxon>Suillaceae</taxon>
        <taxon>Suillus</taxon>
    </lineage>
</organism>
<dbReference type="GeneID" id="64696416"/>
<protein>
    <submittedName>
        <fullName evidence="2">Uncharacterized protein</fullName>
    </submittedName>
</protein>
<accession>A0A9P7EWS4</accession>
<keyword evidence="3" id="KW-1185">Reference proteome</keyword>
<sequence>MGFKYRVRKIRAKVAGTTHWHQFNSSTASTTATSDLQISIQKPVANTRIPNAEILIRSFEDDINDTLEHEATIAQGKGKSKVASIFDDNSDFNEPIAPVAHESDDDLATSPTEREQYSLEPKAPFTQVDNPLKRKACVDEFIDDNEESVVSDWSMDIEGPDLEDAIENSEDASEPEPAVVKKKVQCTTSSTSVSVVASVTDSKLPPQKKVKVKPSAARAHGAPAIIHQLNVDTTPDHMKPCSSYRNVDLPATMQVDQCWTKKYLSTVMLWAGSYDDIWNIPDEVLLLHAQLIFNAVYKDLDITIVHGGVIHSLTAQHISKWRSNFGSTGIVIILDFLTQNSDCDPVQLAKSLIAGYAFLFEDPEMPSPLTTYRSPFVLQLLGTAHLNAINGYVEVPRLNTHALATHGMLGVIALSAAAIERAFKLFADKDLEVKQVLLPKVLNKTTGKMTNAPFLFSGARWTKVTTSFIKSIASKPAGYVETTVEMARTCAALNDVMDTPHGSLDDEESEDDERAMLCFIPLTFMTTGFFFARISLSYAEL</sequence>